<dbReference type="GO" id="GO:0016593">
    <property type="term" value="C:Cdc73/Paf1 complex"/>
    <property type="evidence" value="ECO:0007669"/>
    <property type="project" value="TreeGrafter"/>
</dbReference>
<name>A0A642VB74_9ASCO</name>
<dbReference type="PROSITE" id="PS50005">
    <property type="entry name" value="TPR"/>
    <property type="match status" value="3"/>
</dbReference>
<evidence type="ECO:0000256" key="3">
    <source>
        <dbReference type="PROSITE-ProRule" id="PRU00339"/>
    </source>
</evidence>
<dbReference type="SMART" id="SM00028">
    <property type="entry name" value="TPR"/>
    <property type="match status" value="8"/>
</dbReference>
<organism evidence="5 6">
    <name type="scientific">Trichomonascus ciferrii</name>
    <dbReference type="NCBI Taxonomy" id="44093"/>
    <lineage>
        <taxon>Eukaryota</taxon>
        <taxon>Fungi</taxon>
        <taxon>Dikarya</taxon>
        <taxon>Ascomycota</taxon>
        <taxon>Saccharomycotina</taxon>
        <taxon>Dipodascomycetes</taxon>
        <taxon>Dipodascales</taxon>
        <taxon>Trichomonascaceae</taxon>
        <taxon>Trichomonascus</taxon>
        <taxon>Trichomonascus ciferrii complex</taxon>
    </lineage>
</organism>
<dbReference type="OrthoDB" id="343875at2759"/>
<feature type="repeat" description="TPR" evidence="3">
    <location>
        <begin position="546"/>
        <end position="579"/>
    </location>
</feature>
<evidence type="ECO:0000256" key="4">
    <source>
        <dbReference type="SAM" id="MobiDB-lite"/>
    </source>
</evidence>
<dbReference type="Pfam" id="PF13424">
    <property type="entry name" value="TPR_12"/>
    <property type="match status" value="1"/>
</dbReference>
<protein>
    <recommendedName>
        <fullName evidence="7">TPR-like protein</fullName>
    </recommendedName>
</protein>
<proteinExistence type="predicted"/>
<feature type="compositionally biased region" description="Basic and acidic residues" evidence="4">
    <location>
        <begin position="941"/>
        <end position="1008"/>
    </location>
</feature>
<evidence type="ECO:0000313" key="6">
    <source>
        <dbReference type="Proteomes" id="UP000761534"/>
    </source>
</evidence>
<dbReference type="SUPFAM" id="SSF81901">
    <property type="entry name" value="HCP-like"/>
    <property type="match status" value="1"/>
</dbReference>
<dbReference type="Proteomes" id="UP000761534">
    <property type="component" value="Unassembled WGS sequence"/>
</dbReference>
<dbReference type="GO" id="GO:0006368">
    <property type="term" value="P:transcription elongation by RNA polymerase II"/>
    <property type="evidence" value="ECO:0007669"/>
    <property type="project" value="TreeGrafter"/>
</dbReference>
<comment type="caution">
    <text evidence="5">The sequence shown here is derived from an EMBL/GenBank/DDBJ whole genome shotgun (WGS) entry which is preliminary data.</text>
</comment>
<evidence type="ECO:0000256" key="1">
    <source>
        <dbReference type="ARBA" id="ARBA00022737"/>
    </source>
</evidence>
<dbReference type="SUPFAM" id="SSF48452">
    <property type="entry name" value="TPR-like"/>
    <property type="match status" value="3"/>
</dbReference>
<dbReference type="EMBL" id="SWFS01000066">
    <property type="protein sequence ID" value="KAA8917108.1"/>
    <property type="molecule type" value="Genomic_DNA"/>
</dbReference>
<dbReference type="InterPro" id="IPR019734">
    <property type="entry name" value="TPR_rpt"/>
</dbReference>
<feature type="repeat" description="TPR" evidence="3">
    <location>
        <begin position="281"/>
        <end position="314"/>
    </location>
</feature>
<dbReference type="Pfam" id="PF13432">
    <property type="entry name" value="TPR_16"/>
    <property type="match status" value="1"/>
</dbReference>
<evidence type="ECO:0000256" key="2">
    <source>
        <dbReference type="ARBA" id="ARBA00022803"/>
    </source>
</evidence>
<dbReference type="GO" id="GO:0006355">
    <property type="term" value="P:regulation of DNA-templated transcription"/>
    <property type="evidence" value="ECO:0007669"/>
    <property type="project" value="InterPro"/>
</dbReference>
<feature type="region of interest" description="Disordered" evidence="4">
    <location>
        <begin position="929"/>
        <end position="1128"/>
    </location>
</feature>
<gene>
    <name evidence="5" type="ORF">TRICI_000780</name>
</gene>
<dbReference type="VEuPathDB" id="FungiDB:TRICI_000780"/>
<dbReference type="GO" id="GO:0000993">
    <property type="term" value="F:RNA polymerase II complex binding"/>
    <property type="evidence" value="ECO:0007669"/>
    <property type="project" value="TreeGrafter"/>
</dbReference>
<feature type="repeat" description="TPR" evidence="3">
    <location>
        <begin position="776"/>
        <end position="809"/>
    </location>
</feature>
<feature type="compositionally biased region" description="Basic residues" evidence="4">
    <location>
        <begin position="1009"/>
        <end position="1018"/>
    </location>
</feature>
<keyword evidence="6" id="KW-1185">Reference proteome</keyword>
<evidence type="ECO:0008006" key="7">
    <source>
        <dbReference type="Google" id="ProtNLM"/>
    </source>
</evidence>
<dbReference type="PANTHER" id="PTHR14027">
    <property type="entry name" value="RNA POLYMERASE-ASSOCIATED PROTEIN CTR9"/>
    <property type="match status" value="1"/>
</dbReference>
<feature type="compositionally biased region" description="Acidic residues" evidence="4">
    <location>
        <begin position="1057"/>
        <end position="1071"/>
    </location>
</feature>
<dbReference type="Gene3D" id="1.25.40.10">
    <property type="entry name" value="Tetratricopeptide repeat domain"/>
    <property type="match status" value="4"/>
</dbReference>
<accession>A0A642VB74</accession>
<dbReference type="PANTHER" id="PTHR14027:SF2">
    <property type="entry name" value="RNA POLYMERASE-ASSOCIATED PROTEIN CTR9 HOMOLOG"/>
    <property type="match status" value="1"/>
</dbReference>
<reference evidence="5" key="1">
    <citation type="journal article" date="2019" name="G3 (Bethesda)">
        <title>Genome Assemblies of Two Rare Opportunistic Yeast Pathogens: Diutina rugosa (syn. Candida rugosa) and Trichomonascus ciferrii (syn. Candida ciferrii).</title>
        <authorList>
            <person name="Mixao V."/>
            <person name="Saus E."/>
            <person name="Hansen A.P."/>
            <person name="Lass-Florl C."/>
            <person name="Gabaldon T."/>
        </authorList>
    </citation>
    <scope>NUCLEOTIDE SEQUENCE</scope>
    <source>
        <strain evidence="5">CBS 4856</strain>
    </source>
</reference>
<feature type="compositionally biased region" description="Acidic residues" evidence="4">
    <location>
        <begin position="1025"/>
        <end position="1037"/>
    </location>
</feature>
<evidence type="ECO:0000313" key="5">
    <source>
        <dbReference type="EMBL" id="KAA8917108.1"/>
    </source>
</evidence>
<feature type="compositionally biased region" description="Acidic residues" evidence="4">
    <location>
        <begin position="1116"/>
        <end position="1128"/>
    </location>
</feature>
<sequence>MRAYLYYVLTMIISRKERKVERSIPSRLDSRWDGAFRPGNLRTPNHLAILDDEYLNLTFINTGEMEPMEEDSHDGGNTIEIPVWQSEETVAINLDEELPEDPEELCTLLENEHSEPKYWLAVGIAYARKNQVASAIEVLNKGLNVFTDDNDKVSLHSCLCWLYLRQLRLAPIRAPEDAEGELYAKNQYHGWATQHGNKAIELDNNRGGTSGLTVLASGALSLAKGGFERALASFQSSLKQSGNANLFAQLGKARVLYQKKNYKGALDLYQSVLSGRPNMKPDPRIGIGLCFWKLNDKETALLSWERALELDPKNQAINTLIALYFMDRALSDVDSPEFADNYAAAMKYAQEAYKTNPNYSAAILIITSYLFSKKKMDKVLKLTQKVKDYADVPSLLSDGYFWMGRAHHFLQEYDKALEFYNLAEKKSNDKSNILPMLGKGLVQIAQDSPEALLTFESISANNPKCSAAPLLLGIYTAHKANEDPKKKQRAISLLQKYLVLTKEQDETPPIEVFLTLSELHEDSNVTKAYEYLQRITEYSYEDDFAFKLQNNLGVFNYLQGEFEAAKENFQSAIELADKSDFPDSKITVEFNIARLHDAMGDIDSAKKGYNNVLKQQSDYMDAKLRLGYLAVITGDEKAGEELDQLMDVDGANLEARALYGWYLKRRPRSAKGTNDDAEQNHFKQSLLECDKHDIYSLVSLGNLYLAVARSIKSNSSDTSKKDRTYFKAAELFDKALKLDKYNAYAAQGIAIILAETKRPEAALPIFNKIRETLNDVTIYINLGHCYVELREFPKAIGVYELALQKASADDPQLLTLIGRAWYARGISEKSIEALNTSLSYSKRALNLIPDNIAMKFNVAFVQFQLSEFIRRVPNNKRTLEGIKEAQKGLEEAIVAFREIAQSKYPPFPANDLEQRALMAENTVRNQLERTIADQESYENETQTKIEEAKKRRQADMDRREEEKRKQEEQEAERQRQLAEEREKLQEQAREWVEKAREEAERQEEEAPKEKKKGSRKKKKENDIVVSDDEVEYEDDNGTESKSNGKKKYKSKEFISPSDEEDSDNEQEDDYDSERKRKAENETEPTPTYKKRRIIDDDDDDEEKQPEANANGNKVDEDGDDDLFGENDE</sequence>
<dbReference type="Pfam" id="PF13181">
    <property type="entry name" value="TPR_8"/>
    <property type="match status" value="2"/>
</dbReference>
<keyword evidence="2 3" id="KW-0802">TPR repeat</keyword>
<dbReference type="AlphaFoldDB" id="A0A642VB74"/>
<keyword evidence="1" id="KW-0677">Repeat</keyword>
<dbReference type="InterPro" id="IPR011990">
    <property type="entry name" value="TPR-like_helical_dom_sf"/>
</dbReference>
<dbReference type="Pfam" id="PF13176">
    <property type="entry name" value="TPR_7"/>
    <property type="match status" value="1"/>
</dbReference>
<dbReference type="InterPro" id="IPR031101">
    <property type="entry name" value="Ctr9"/>
</dbReference>